<organism evidence="1 2">
    <name type="scientific">Nocardia halotolerans</name>
    <dbReference type="NCBI Taxonomy" id="1755878"/>
    <lineage>
        <taxon>Bacteria</taxon>
        <taxon>Bacillati</taxon>
        <taxon>Actinomycetota</taxon>
        <taxon>Actinomycetes</taxon>
        <taxon>Mycobacteriales</taxon>
        <taxon>Nocardiaceae</taxon>
        <taxon>Nocardia</taxon>
    </lineage>
</organism>
<protein>
    <submittedName>
        <fullName evidence="1">Uncharacterized protein</fullName>
    </submittedName>
</protein>
<gene>
    <name evidence="1" type="ORF">ACFO5K_04450</name>
</gene>
<dbReference type="RefSeq" id="WP_378556029.1">
    <property type="nucleotide sequence ID" value="NZ_JBHSDL010000005.1"/>
</dbReference>
<dbReference type="Proteomes" id="UP001595844">
    <property type="component" value="Unassembled WGS sequence"/>
</dbReference>
<accession>A0ABV8VE24</accession>
<keyword evidence="2" id="KW-1185">Reference proteome</keyword>
<reference evidence="2" key="1">
    <citation type="journal article" date="2019" name="Int. J. Syst. Evol. Microbiol.">
        <title>The Global Catalogue of Microorganisms (GCM) 10K type strain sequencing project: providing services to taxonomists for standard genome sequencing and annotation.</title>
        <authorList>
            <consortium name="The Broad Institute Genomics Platform"/>
            <consortium name="The Broad Institute Genome Sequencing Center for Infectious Disease"/>
            <person name="Wu L."/>
            <person name="Ma J."/>
        </authorList>
    </citation>
    <scope>NUCLEOTIDE SEQUENCE [LARGE SCALE GENOMIC DNA]</scope>
    <source>
        <strain evidence="2">IBRC-M 10490</strain>
    </source>
</reference>
<sequence length="157" mass="17037">MSDRDTLTEPTPVGYVHVERTGPGWRLVEDEGMAPDASLIAAGWANEAVGVVYLHDEVKGWRPAAREITTAAQADALPVGTILFHVDCPNPDPCIWRRACSPSEVEDEIDGGTFDHIHWAAWGDEDERYDGEDLEGHADCGGPLLVAYVPTEEAGRG</sequence>
<evidence type="ECO:0000313" key="1">
    <source>
        <dbReference type="EMBL" id="MFC4373345.1"/>
    </source>
</evidence>
<evidence type="ECO:0000313" key="2">
    <source>
        <dbReference type="Proteomes" id="UP001595844"/>
    </source>
</evidence>
<name>A0ABV8VE24_9NOCA</name>
<dbReference type="EMBL" id="JBHSDL010000005">
    <property type="protein sequence ID" value="MFC4373345.1"/>
    <property type="molecule type" value="Genomic_DNA"/>
</dbReference>
<proteinExistence type="predicted"/>
<comment type="caution">
    <text evidence="1">The sequence shown here is derived from an EMBL/GenBank/DDBJ whole genome shotgun (WGS) entry which is preliminary data.</text>
</comment>